<dbReference type="AlphaFoldDB" id="A0A1M4ZBI8"/>
<keyword evidence="2" id="KW-1185">Reference proteome</keyword>
<dbReference type="EMBL" id="FQVM01000041">
    <property type="protein sequence ID" value="SHF15328.1"/>
    <property type="molecule type" value="Genomic_DNA"/>
</dbReference>
<reference evidence="1 2" key="1">
    <citation type="submission" date="2016-11" db="EMBL/GenBank/DDBJ databases">
        <authorList>
            <person name="Jaros S."/>
            <person name="Januszkiewicz K."/>
            <person name="Wedrychowicz H."/>
        </authorList>
    </citation>
    <scope>NUCLEOTIDE SEQUENCE [LARGE SCALE GENOMIC DNA]</scope>
    <source>
        <strain evidence="1 2">DSM 2631</strain>
    </source>
</reference>
<dbReference type="Proteomes" id="UP000184035">
    <property type="component" value="Unassembled WGS sequence"/>
</dbReference>
<accession>A0A1M4ZBI8</accession>
<evidence type="ECO:0000313" key="1">
    <source>
        <dbReference type="EMBL" id="SHF15328.1"/>
    </source>
</evidence>
<dbReference type="STRING" id="1533.SAMN05443638_14111"/>
<organism evidence="1 2">
    <name type="scientific">Clostridium fallax</name>
    <dbReference type="NCBI Taxonomy" id="1533"/>
    <lineage>
        <taxon>Bacteria</taxon>
        <taxon>Bacillati</taxon>
        <taxon>Bacillota</taxon>
        <taxon>Clostridia</taxon>
        <taxon>Eubacteriales</taxon>
        <taxon>Clostridiaceae</taxon>
        <taxon>Clostridium</taxon>
    </lineage>
</organism>
<dbReference type="RefSeq" id="WP_072897764.1">
    <property type="nucleotide sequence ID" value="NZ_FQVM01000041.1"/>
</dbReference>
<name>A0A1M4ZBI8_9CLOT</name>
<sequence>MSIVQTINGFNFYFEILDFQGDNKKFYINIHSCDENHKFKNFIVYLNRQWVKSIGMQEVKKELAKVFENPIDVPKTTLEDLWRIDSKIKHYKSIKLEKDNQLYRKSIKDEFKKIENVEVTLIEKFKSLNTDGQAMLMSYLDDLMLLNKYRLGA</sequence>
<evidence type="ECO:0000313" key="2">
    <source>
        <dbReference type="Proteomes" id="UP000184035"/>
    </source>
</evidence>
<protein>
    <submittedName>
        <fullName evidence="1">Uncharacterized protein</fullName>
    </submittedName>
</protein>
<gene>
    <name evidence="1" type="ORF">SAMN05443638_14111</name>
</gene>
<proteinExistence type="predicted"/>